<evidence type="ECO:0000313" key="2">
    <source>
        <dbReference type="Proteomes" id="UP000066284"/>
    </source>
</evidence>
<dbReference type="EMBL" id="LN885086">
    <property type="protein sequence ID" value="CUQ67418.1"/>
    <property type="molecule type" value="Genomic_DNA"/>
</dbReference>
<name>A0A0S4KW24_9BACT</name>
<dbReference type="STRING" id="1715989.NITINOP_2446"/>
<dbReference type="Gene3D" id="3.40.50.1110">
    <property type="entry name" value="SGNH hydrolase"/>
    <property type="match status" value="1"/>
</dbReference>
<dbReference type="AlphaFoldDB" id="A0A0S4KW24"/>
<keyword evidence="2" id="KW-1185">Reference proteome</keyword>
<organism evidence="1 2">
    <name type="scientific">Candidatus Nitrospira inopinata</name>
    <dbReference type="NCBI Taxonomy" id="1715989"/>
    <lineage>
        <taxon>Bacteria</taxon>
        <taxon>Pseudomonadati</taxon>
        <taxon>Nitrospirota</taxon>
        <taxon>Nitrospiria</taxon>
        <taxon>Nitrospirales</taxon>
        <taxon>Nitrospiraceae</taxon>
        <taxon>Nitrospira</taxon>
    </lineage>
</organism>
<dbReference type="KEGG" id="nio:NITINOP_2446"/>
<dbReference type="SUPFAM" id="SSF52266">
    <property type="entry name" value="SGNH hydrolase"/>
    <property type="match status" value="1"/>
</dbReference>
<protein>
    <recommendedName>
        <fullName evidence="3">SGNH hydrolase-type esterase domain-containing protein</fullName>
    </recommendedName>
</protein>
<dbReference type="GO" id="GO:0016788">
    <property type="term" value="F:hydrolase activity, acting on ester bonds"/>
    <property type="evidence" value="ECO:0007669"/>
    <property type="project" value="UniProtKB-ARBA"/>
</dbReference>
<dbReference type="OrthoDB" id="5430894at2"/>
<dbReference type="RefSeq" id="WP_062485743.1">
    <property type="nucleotide sequence ID" value="NZ_LN885086.1"/>
</dbReference>
<reference evidence="2" key="1">
    <citation type="submission" date="2015-09" db="EMBL/GenBank/DDBJ databases">
        <authorList>
            <person name="Daims H."/>
        </authorList>
    </citation>
    <scope>NUCLEOTIDE SEQUENCE [LARGE SCALE GENOMIC DNA]</scope>
</reference>
<dbReference type="Proteomes" id="UP000066284">
    <property type="component" value="Chromosome 1"/>
</dbReference>
<evidence type="ECO:0008006" key="3">
    <source>
        <dbReference type="Google" id="ProtNLM"/>
    </source>
</evidence>
<sequence>MTILQKDVLPLRPDFVLLQWYVNDVENNGSSQGSPNVRAFTNQVKQFLLNHSALYFLVVDSVHRLRSRFGRSYAADLFGRVGNPHSLEAQEAERALREFFNKCRDHGVPMGVALVPDLSPIQTGHYPFLYLHQRVLSICADAGVICLDLLPVFMPYLTDPSKVGDLLVNRFDAHMSPFANRLAAEKVLEVWGPTWRTVYEVKSVSGEDVGAVSIAQAARE</sequence>
<gene>
    <name evidence="1" type="ORF">NITINOP_2446</name>
</gene>
<proteinExistence type="predicted"/>
<dbReference type="InterPro" id="IPR036514">
    <property type="entry name" value="SGNH_hydro_sf"/>
</dbReference>
<evidence type="ECO:0000313" key="1">
    <source>
        <dbReference type="EMBL" id="CUQ67418.1"/>
    </source>
</evidence>
<accession>A0A0S4KW24</accession>